<evidence type="ECO:0000256" key="1">
    <source>
        <dbReference type="SAM" id="MobiDB-lite"/>
    </source>
</evidence>
<sequence length="369" mass="40555">MMNKHFLSRYFSNQWTKPSTWLFVLVTILLHIVLLESASWKEWTPQANLETPAPIRVNLQTISTPSPSNESVLASSPSKKKQNKPISTPKTDVLPTTQVETPLEQSPLATETSSEAIATDTNLEMKSDTSAETTSAPEFRLRVPESAEMQLEVTHTKVNGEPTTGVGSIHWERYNGKYKISIEVGINLLITTLNLLTIQSEGVIDIFGLMPSTSQDQRRNRATTAIHFNHVDKTISFSASNKTVSMENGAQDAASILIQLAAIGYADPTQLAPGRTFSIQVAEGKDASPFLFQVVGEEDIHSKLVGNSEKLKTIHISRPPKSGAYNSQLDIWLAPSLGWYPVQIRNTESNGNVTNQSVISLKQKINTAS</sequence>
<gene>
    <name evidence="2" type="ORF">KDM90_11995</name>
</gene>
<feature type="compositionally biased region" description="Polar residues" evidence="1">
    <location>
        <begin position="61"/>
        <end position="77"/>
    </location>
</feature>
<evidence type="ECO:0000313" key="3">
    <source>
        <dbReference type="Proteomes" id="UP000678545"/>
    </source>
</evidence>
<dbReference type="AlphaFoldDB" id="A0A941E3W9"/>
<keyword evidence="3" id="KW-1185">Reference proteome</keyword>
<reference evidence="2" key="1">
    <citation type="submission" date="2021-04" db="EMBL/GenBank/DDBJ databases">
        <title>novel species isolated from subtropical streams in China.</title>
        <authorList>
            <person name="Lu H."/>
        </authorList>
    </citation>
    <scope>NUCLEOTIDE SEQUENCE</scope>
    <source>
        <strain evidence="2">FT137W</strain>
    </source>
</reference>
<dbReference type="Pfam" id="PF11306">
    <property type="entry name" value="DUF3108"/>
    <property type="match status" value="1"/>
</dbReference>
<dbReference type="Proteomes" id="UP000678545">
    <property type="component" value="Unassembled WGS sequence"/>
</dbReference>
<name>A0A941E3W9_9BURK</name>
<accession>A0A941E3W9</accession>
<comment type="caution">
    <text evidence="2">The sequence shown here is derived from an EMBL/GenBank/DDBJ whole genome shotgun (WGS) entry which is preliminary data.</text>
</comment>
<proteinExistence type="predicted"/>
<protein>
    <submittedName>
        <fullName evidence="2">DUF3108 domain-containing protein</fullName>
    </submittedName>
</protein>
<dbReference type="RefSeq" id="WP_212675866.1">
    <property type="nucleotide sequence ID" value="NZ_JAGSPJ010000005.1"/>
</dbReference>
<organism evidence="2 3">
    <name type="scientific">Undibacterium fentianense</name>
    <dbReference type="NCBI Taxonomy" id="2828728"/>
    <lineage>
        <taxon>Bacteria</taxon>
        <taxon>Pseudomonadati</taxon>
        <taxon>Pseudomonadota</taxon>
        <taxon>Betaproteobacteria</taxon>
        <taxon>Burkholderiales</taxon>
        <taxon>Oxalobacteraceae</taxon>
        <taxon>Undibacterium</taxon>
    </lineage>
</organism>
<dbReference type="EMBL" id="JAGSPJ010000005">
    <property type="protein sequence ID" value="MBR7800722.1"/>
    <property type="molecule type" value="Genomic_DNA"/>
</dbReference>
<dbReference type="InterPro" id="IPR021457">
    <property type="entry name" value="DUF3108"/>
</dbReference>
<feature type="compositionally biased region" description="Polar residues" evidence="1">
    <location>
        <begin position="84"/>
        <end position="122"/>
    </location>
</feature>
<evidence type="ECO:0000313" key="2">
    <source>
        <dbReference type="EMBL" id="MBR7800722.1"/>
    </source>
</evidence>
<feature type="region of interest" description="Disordered" evidence="1">
    <location>
        <begin position="61"/>
        <end position="141"/>
    </location>
</feature>